<dbReference type="GO" id="GO:0016779">
    <property type="term" value="F:nucleotidyltransferase activity"/>
    <property type="evidence" value="ECO:0007669"/>
    <property type="project" value="InterPro"/>
</dbReference>
<dbReference type="InterPro" id="IPR058909">
    <property type="entry name" value="CD_NTase_C"/>
</dbReference>
<dbReference type="EMBL" id="CAIZ01000123">
    <property type="protein sequence ID" value="CCH70202.1"/>
    <property type="molecule type" value="Genomic_DNA"/>
</dbReference>
<dbReference type="eggNOG" id="COG1746">
    <property type="taxonomic scope" value="Bacteria"/>
</dbReference>
<keyword evidence="8" id="KW-1185">Reference proteome</keyword>
<evidence type="ECO:0000256" key="3">
    <source>
        <dbReference type="ARBA" id="ARBA00022741"/>
    </source>
</evidence>
<name>N0E054_9MICO</name>
<evidence type="ECO:0000313" key="7">
    <source>
        <dbReference type="EMBL" id="CCH70202.1"/>
    </source>
</evidence>
<dbReference type="STRING" id="1193181.BN10_530018"/>
<protein>
    <submittedName>
        <fullName evidence="7">Uncharacterized protein</fullName>
    </submittedName>
</protein>
<evidence type="ECO:0000259" key="5">
    <source>
        <dbReference type="Pfam" id="PF01909"/>
    </source>
</evidence>
<dbReference type="RefSeq" id="WP_010850055.1">
    <property type="nucleotide sequence ID" value="NZ_HF570956.1"/>
</dbReference>
<organism evidence="7 8">
    <name type="scientific">Phycicoccus elongatus Lp2</name>
    <dbReference type="NCBI Taxonomy" id="1193181"/>
    <lineage>
        <taxon>Bacteria</taxon>
        <taxon>Bacillati</taxon>
        <taxon>Actinomycetota</taxon>
        <taxon>Actinomycetes</taxon>
        <taxon>Micrococcales</taxon>
        <taxon>Intrasporangiaceae</taxon>
        <taxon>Phycicoccus</taxon>
    </lineage>
</organism>
<gene>
    <name evidence="7" type="ORF">BN10_530018</name>
</gene>
<dbReference type="SUPFAM" id="SSF81301">
    <property type="entry name" value="Nucleotidyltransferase"/>
    <property type="match status" value="1"/>
</dbReference>
<feature type="domain" description="cGAS/DncV-like nucleotidyltransferase C-terminal helical" evidence="6">
    <location>
        <begin position="178"/>
        <end position="288"/>
    </location>
</feature>
<dbReference type="AlphaFoldDB" id="N0E054"/>
<dbReference type="GO" id="GO:0051607">
    <property type="term" value="P:defense response to virus"/>
    <property type="evidence" value="ECO:0007669"/>
    <property type="project" value="UniProtKB-KW"/>
</dbReference>
<feature type="domain" description="Polymerase nucleotidyl transferase" evidence="5">
    <location>
        <begin position="28"/>
        <end position="71"/>
    </location>
</feature>
<dbReference type="Pfam" id="PF01909">
    <property type="entry name" value="NTP_transf_2"/>
    <property type="match status" value="1"/>
</dbReference>
<dbReference type="InterPro" id="IPR002934">
    <property type="entry name" value="Polymerase_NTP_transf_dom"/>
</dbReference>
<dbReference type="HOGENOM" id="CLU_080937_0_0_11"/>
<keyword evidence="1" id="KW-0808">Transferase</keyword>
<dbReference type="Gene3D" id="3.30.460.10">
    <property type="entry name" value="Beta Polymerase, domain 2"/>
    <property type="match status" value="1"/>
</dbReference>
<evidence type="ECO:0000313" key="8">
    <source>
        <dbReference type="Proteomes" id="UP000013167"/>
    </source>
</evidence>
<dbReference type="InterPro" id="IPR006116">
    <property type="entry name" value="NT_2-5OAS_ClassI-CCAase"/>
</dbReference>
<dbReference type="Pfam" id="PF26305">
    <property type="entry name" value="CD_NTase_C"/>
    <property type="match status" value="1"/>
</dbReference>
<keyword evidence="4" id="KW-0051">Antiviral defense</keyword>
<comment type="caution">
    <text evidence="7">The sequence shown here is derived from an EMBL/GenBank/DDBJ whole genome shotgun (WGS) entry which is preliminary data.</text>
</comment>
<dbReference type="CDD" id="cd05400">
    <property type="entry name" value="NT_2-5OAS_ClassI-CCAase"/>
    <property type="match status" value="1"/>
</dbReference>
<accession>N0E054</accession>
<dbReference type="Proteomes" id="UP000013167">
    <property type="component" value="Unassembled WGS sequence"/>
</dbReference>
<keyword evidence="2" id="KW-0548">Nucleotidyltransferase</keyword>
<dbReference type="InterPro" id="IPR043519">
    <property type="entry name" value="NT_sf"/>
</dbReference>
<evidence type="ECO:0000256" key="2">
    <source>
        <dbReference type="ARBA" id="ARBA00022695"/>
    </source>
</evidence>
<evidence type="ECO:0000256" key="1">
    <source>
        <dbReference type="ARBA" id="ARBA00022679"/>
    </source>
</evidence>
<evidence type="ECO:0000256" key="4">
    <source>
        <dbReference type="ARBA" id="ARBA00023118"/>
    </source>
</evidence>
<proteinExistence type="predicted"/>
<reference evidence="7 8" key="1">
    <citation type="journal article" date="2013" name="ISME J.">
        <title>A metabolic model for members of the genus Tetrasphaera involved in enhanced biological phosphorus removal.</title>
        <authorList>
            <person name="Kristiansen R."/>
            <person name="Nguyen H.T.T."/>
            <person name="Saunders A.M."/>
            <person name="Nielsen J.L."/>
            <person name="Wimmer R."/>
            <person name="Le V.Q."/>
            <person name="McIlroy S.J."/>
            <person name="Petrovski S."/>
            <person name="Seviour R.J."/>
            <person name="Calteau A."/>
            <person name="Nielsen K.L."/>
            <person name="Nielsen P.H."/>
        </authorList>
    </citation>
    <scope>NUCLEOTIDE SEQUENCE [LARGE SCALE GENOMIC DNA]</scope>
    <source>
        <strain evidence="7 8">Lp2</strain>
    </source>
</reference>
<keyword evidence="3" id="KW-0547">Nucleotide-binding</keyword>
<evidence type="ECO:0000259" key="6">
    <source>
        <dbReference type="Pfam" id="PF26305"/>
    </source>
</evidence>
<sequence length="289" mass="31924">MASTPQERRDWTAAGSDVTAKNTYSSIKRALAILESAYNVEIFLQGSYANATNIRADSDVDIVVMTKRTFQGSRSRLSSSQQARWDALPAATFTESDLRAEVLSALSQYYGQSRVHSRNKCITVDAAPGYVDADVVPCLQYRHYPGPNSDISAGFVEGIAIHPLRGGQIVNFPKEHIKNGQAKNAECSKTYKATVRQVKRLRNRAVRNGMLRDGIAPGYLLECMVYNVPSSRFIADDSRRLLEVLSWLRVSSKASFKSCDGIHDLFATDPGGFSVSVAQEILDALWEAY</sequence>